<evidence type="ECO:0000313" key="2">
    <source>
        <dbReference type="EMBL" id="MBE9076077.1"/>
    </source>
</evidence>
<keyword evidence="1" id="KW-0732">Signal</keyword>
<reference evidence="2" key="1">
    <citation type="submission" date="2020-10" db="EMBL/GenBank/DDBJ databases">
        <authorList>
            <person name="Castelo-Branco R."/>
            <person name="Eusebio N."/>
            <person name="Adriana R."/>
            <person name="Vieira A."/>
            <person name="Brugerolle De Fraissinette N."/>
            <person name="Rezende De Castro R."/>
            <person name="Schneider M.P."/>
            <person name="Vasconcelos V."/>
            <person name="Leao P.N."/>
        </authorList>
    </citation>
    <scope>NUCLEOTIDE SEQUENCE</scope>
    <source>
        <strain evidence="2">LEGE 07310</strain>
    </source>
</reference>
<feature type="signal peptide" evidence="1">
    <location>
        <begin position="1"/>
        <end position="36"/>
    </location>
</feature>
<accession>A0A8J7AV49</accession>
<protein>
    <recommendedName>
        <fullName evidence="4">Glycine zipper 2TM domain-containing protein</fullName>
    </recommendedName>
</protein>
<evidence type="ECO:0000313" key="3">
    <source>
        <dbReference type="Proteomes" id="UP000636505"/>
    </source>
</evidence>
<evidence type="ECO:0008006" key="4">
    <source>
        <dbReference type="Google" id="ProtNLM"/>
    </source>
</evidence>
<dbReference type="Proteomes" id="UP000636505">
    <property type="component" value="Unassembled WGS sequence"/>
</dbReference>
<proteinExistence type="predicted"/>
<evidence type="ECO:0000256" key="1">
    <source>
        <dbReference type="SAM" id="SignalP"/>
    </source>
</evidence>
<comment type="caution">
    <text evidence="2">The sequence shown here is derived from an EMBL/GenBank/DDBJ whole genome shotgun (WGS) entry which is preliminary data.</text>
</comment>
<name>A0A8J7AV49_9CYAN</name>
<gene>
    <name evidence="2" type="ORF">IQ241_02005</name>
</gene>
<feature type="chain" id="PRO_5035229807" description="Glycine zipper 2TM domain-containing protein" evidence="1">
    <location>
        <begin position="37"/>
        <end position="197"/>
    </location>
</feature>
<dbReference type="RefSeq" id="WP_193904737.1">
    <property type="nucleotide sequence ID" value="NZ_JADEXG010000003.1"/>
</dbReference>
<organism evidence="2 3">
    <name type="scientific">Vasconcelosia minhoensis LEGE 07310</name>
    <dbReference type="NCBI Taxonomy" id="915328"/>
    <lineage>
        <taxon>Bacteria</taxon>
        <taxon>Bacillati</taxon>
        <taxon>Cyanobacteriota</taxon>
        <taxon>Cyanophyceae</taxon>
        <taxon>Nodosilineales</taxon>
        <taxon>Cymatolegaceae</taxon>
        <taxon>Vasconcelosia</taxon>
        <taxon>Vasconcelosia minhoensis</taxon>
    </lineage>
</organism>
<dbReference type="EMBL" id="JADEXG010000003">
    <property type="protein sequence ID" value="MBE9076077.1"/>
    <property type="molecule type" value="Genomic_DNA"/>
</dbReference>
<sequence>MKAIAQTLSSPRMPVAQMLAWTAGIAMLMGTTAARAQTSPTLIAQAATLEASSAQNGTLYLNEDRNYSYNLELERAATVNGVYLPVGTIIQGRYEPAGEDGLRYIADTAIVGDQAYSLQATSRVLDDQKDPRDTSAGSIGEDAAIGAAGGAVLGELLGDIDLGEVIGGAAAGAAVGNLTADQVVVIEPDQLIVLDVQ</sequence>
<dbReference type="AlphaFoldDB" id="A0A8J7AV49"/>
<keyword evidence="3" id="KW-1185">Reference proteome</keyword>